<proteinExistence type="predicted"/>
<dbReference type="Proteomes" id="UP001549104">
    <property type="component" value="Unassembled WGS sequence"/>
</dbReference>
<organism evidence="1 2">
    <name type="scientific">Sporosarcina psychrophila</name>
    <name type="common">Bacillus psychrophilus</name>
    <dbReference type="NCBI Taxonomy" id="1476"/>
    <lineage>
        <taxon>Bacteria</taxon>
        <taxon>Bacillati</taxon>
        <taxon>Bacillota</taxon>
        <taxon>Bacilli</taxon>
        <taxon>Bacillales</taxon>
        <taxon>Caryophanaceae</taxon>
        <taxon>Sporosarcina</taxon>
    </lineage>
</organism>
<comment type="caution">
    <text evidence="1">The sequence shown here is derived from an EMBL/GenBank/DDBJ whole genome shotgun (WGS) entry which is preliminary data.</text>
</comment>
<sequence>MNGVWRLLFRWEEGYKVWTYEPLLRRELYDKEQEGWKIWRQ</sequence>
<protein>
    <submittedName>
        <fullName evidence="1">Uncharacterized protein</fullName>
    </submittedName>
</protein>
<reference evidence="1 2" key="1">
    <citation type="submission" date="2024-06" db="EMBL/GenBank/DDBJ databases">
        <title>Sorghum-associated microbial communities from plants grown in Nebraska, USA.</title>
        <authorList>
            <person name="Schachtman D."/>
        </authorList>
    </citation>
    <scope>NUCLEOTIDE SEQUENCE [LARGE SCALE GENOMIC DNA]</scope>
    <source>
        <strain evidence="1 2">1288</strain>
    </source>
</reference>
<accession>A0ABV2K9V8</accession>
<keyword evidence="2" id="KW-1185">Reference proteome</keyword>
<gene>
    <name evidence="1" type="ORF">ABIC55_002961</name>
</gene>
<evidence type="ECO:0000313" key="2">
    <source>
        <dbReference type="Proteomes" id="UP001549104"/>
    </source>
</evidence>
<evidence type="ECO:0000313" key="1">
    <source>
        <dbReference type="EMBL" id="MET3657864.1"/>
    </source>
</evidence>
<dbReference type="EMBL" id="JBEPME010000004">
    <property type="protein sequence ID" value="MET3657864.1"/>
    <property type="molecule type" value="Genomic_DNA"/>
</dbReference>
<name>A0ABV2K9V8_SPOPS</name>